<evidence type="ECO:0000313" key="2">
    <source>
        <dbReference type="Proteomes" id="UP000789860"/>
    </source>
</evidence>
<sequence>QQIQQQPSQLVSSHPPDILSPTLAPRENITSNINYTRFFRKHILTAKDFSRNDLHLLFGVAHEMRTLVNLMPSTRMSASFEATMNRLGDCVVTINTDSSFITKADTVRTVGSYGDIIILRHPEPGSIKTAAKYSPVPIINAGDGVGEHPTQ</sequence>
<keyword evidence="2" id="KW-1185">Reference proteome</keyword>
<evidence type="ECO:0000313" key="1">
    <source>
        <dbReference type="EMBL" id="CAG8712372.1"/>
    </source>
</evidence>
<comment type="caution">
    <text evidence="1">The sequence shown here is derived from an EMBL/GenBank/DDBJ whole genome shotgun (WGS) entry which is preliminary data.</text>
</comment>
<protein>
    <submittedName>
        <fullName evidence="1">91_t:CDS:1</fullName>
    </submittedName>
</protein>
<organism evidence="1 2">
    <name type="scientific">Scutellospora calospora</name>
    <dbReference type="NCBI Taxonomy" id="85575"/>
    <lineage>
        <taxon>Eukaryota</taxon>
        <taxon>Fungi</taxon>
        <taxon>Fungi incertae sedis</taxon>
        <taxon>Mucoromycota</taxon>
        <taxon>Glomeromycotina</taxon>
        <taxon>Glomeromycetes</taxon>
        <taxon>Diversisporales</taxon>
        <taxon>Gigasporaceae</taxon>
        <taxon>Scutellospora</taxon>
    </lineage>
</organism>
<proteinExistence type="predicted"/>
<dbReference type="Proteomes" id="UP000789860">
    <property type="component" value="Unassembled WGS sequence"/>
</dbReference>
<feature type="non-terminal residue" evidence="1">
    <location>
        <position position="151"/>
    </location>
</feature>
<name>A0ACA9PLU1_9GLOM</name>
<accession>A0ACA9PLU1</accession>
<feature type="non-terminal residue" evidence="1">
    <location>
        <position position="1"/>
    </location>
</feature>
<gene>
    <name evidence="1" type="ORF">SCALOS_LOCUS10920</name>
</gene>
<dbReference type="EMBL" id="CAJVPM010043742">
    <property type="protein sequence ID" value="CAG8712372.1"/>
    <property type="molecule type" value="Genomic_DNA"/>
</dbReference>
<reference evidence="1" key="1">
    <citation type="submission" date="2021-06" db="EMBL/GenBank/DDBJ databases">
        <authorList>
            <person name="Kallberg Y."/>
            <person name="Tangrot J."/>
            <person name="Rosling A."/>
        </authorList>
    </citation>
    <scope>NUCLEOTIDE SEQUENCE</scope>
    <source>
        <strain evidence="1">AU212A</strain>
    </source>
</reference>